<gene>
    <name evidence="1" type="ORF">IU514_14890</name>
</gene>
<protein>
    <submittedName>
        <fullName evidence="1">Uncharacterized protein</fullName>
    </submittedName>
</protein>
<sequence>MATRFYISLPDAKRARGSEPSLSFTAVSAEGFAEQLEDALQGTALFERWRAMQDDPDAVDPTLGATDPGATVQGAQKDLHIDLVVTTSIPGNVLKQRLRLLAGSAWELRDVTSA</sequence>
<proteinExistence type="predicted"/>
<comment type="caution">
    <text evidence="1">The sequence shown here is derived from an EMBL/GenBank/DDBJ whole genome shotgun (WGS) entry which is preliminary data.</text>
</comment>
<evidence type="ECO:0000313" key="2">
    <source>
        <dbReference type="Proteomes" id="UP001429984"/>
    </source>
</evidence>
<accession>A0ABS0BE80</accession>
<dbReference type="RefSeq" id="WP_194931924.1">
    <property type="nucleotide sequence ID" value="NZ_JADLZT010000008.1"/>
</dbReference>
<name>A0ABS0BE80_9GAMM</name>
<reference evidence="1 2" key="1">
    <citation type="submission" date="2020-11" db="EMBL/GenBank/DDBJ databases">
        <title>Draft Genome Sequence and Secondary Metabolite Biosynthetic Potential of the Lysobacter niastensis Type strain DSM 18481.</title>
        <authorList>
            <person name="Turrini P."/>
            <person name="Artuso I."/>
            <person name="Tescari M."/>
            <person name="Lugli G.A."/>
            <person name="Frangipani E."/>
            <person name="Ventura M."/>
            <person name="Visca P."/>
        </authorList>
    </citation>
    <scope>NUCLEOTIDE SEQUENCE [LARGE SCALE GENOMIC DNA]</scope>
    <source>
        <strain evidence="1 2">DSM 18481</strain>
    </source>
</reference>
<dbReference type="EMBL" id="JADLZT010000008">
    <property type="protein sequence ID" value="MBF6025319.1"/>
    <property type="molecule type" value="Genomic_DNA"/>
</dbReference>
<dbReference type="Proteomes" id="UP001429984">
    <property type="component" value="Unassembled WGS sequence"/>
</dbReference>
<organism evidence="1 2">
    <name type="scientific">Lysobacter niastensis</name>
    <dbReference type="NCBI Taxonomy" id="380629"/>
    <lineage>
        <taxon>Bacteria</taxon>
        <taxon>Pseudomonadati</taxon>
        <taxon>Pseudomonadota</taxon>
        <taxon>Gammaproteobacteria</taxon>
        <taxon>Lysobacterales</taxon>
        <taxon>Lysobacteraceae</taxon>
        <taxon>Lysobacter</taxon>
    </lineage>
</organism>
<keyword evidence="2" id="KW-1185">Reference proteome</keyword>
<evidence type="ECO:0000313" key="1">
    <source>
        <dbReference type="EMBL" id="MBF6025319.1"/>
    </source>
</evidence>